<evidence type="ECO:0000256" key="1">
    <source>
        <dbReference type="ARBA" id="ARBA00022679"/>
    </source>
</evidence>
<evidence type="ECO:0000256" key="3">
    <source>
        <dbReference type="ARBA" id="ARBA00025786"/>
    </source>
</evidence>
<keyword evidence="1" id="KW-0808">Transferase</keyword>
<evidence type="ECO:0000313" key="8">
    <source>
        <dbReference type="EMBL" id="KAF7180121.1"/>
    </source>
</evidence>
<dbReference type="GO" id="GO:0008081">
    <property type="term" value="F:phosphoric diester hydrolase activity"/>
    <property type="evidence" value="ECO:0007669"/>
    <property type="project" value="InterPro"/>
</dbReference>
<keyword evidence="2" id="KW-0012">Acyltransferase</keyword>
<dbReference type="InterPro" id="IPR017946">
    <property type="entry name" value="PLC-like_Pdiesterase_TIM-brl"/>
</dbReference>
<dbReference type="GO" id="GO:0031415">
    <property type="term" value="C:NatA complex"/>
    <property type="evidence" value="ECO:0007669"/>
    <property type="project" value="InterPro"/>
</dbReference>
<dbReference type="EMBL" id="JACBAE010001048">
    <property type="protein sequence ID" value="KAF7173825.1"/>
    <property type="molecule type" value="Genomic_DNA"/>
</dbReference>
<dbReference type="Pfam" id="PF26146">
    <property type="entry name" value="PI-PLC_X"/>
    <property type="match status" value="1"/>
</dbReference>
<dbReference type="SUPFAM" id="SSF55729">
    <property type="entry name" value="Acyl-CoA N-acyltransferases (Nat)"/>
    <property type="match status" value="1"/>
</dbReference>
<dbReference type="PANTHER" id="PTHR23091:SF4">
    <property type="entry name" value="N-TERMINAL AMINO-ACID N(ALPHA)-ACETYLTRANSFERASE NATA"/>
    <property type="match status" value="1"/>
</dbReference>
<dbReference type="CDD" id="cd04301">
    <property type="entry name" value="NAT_SF"/>
    <property type="match status" value="1"/>
</dbReference>
<dbReference type="AlphaFoldDB" id="A0A8H6QTZ3"/>
<feature type="signal peptide" evidence="5">
    <location>
        <begin position="1"/>
        <end position="21"/>
    </location>
</feature>
<dbReference type="GO" id="GO:1990190">
    <property type="term" value="F:protein-N-terminal-glutamate acetyltransferase activity"/>
    <property type="evidence" value="ECO:0007669"/>
    <property type="project" value="TreeGrafter"/>
</dbReference>
<name>A0A8H6QTZ3_9EURO</name>
<feature type="domain" description="N-acetyltransferase" evidence="6">
    <location>
        <begin position="473"/>
        <end position="637"/>
    </location>
</feature>
<keyword evidence="9" id="KW-1185">Reference proteome</keyword>
<dbReference type="EMBL" id="JACBAG010001847">
    <property type="protein sequence ID" value="KAF7180121.1"/>
    <property type="molecule type" value="Genomic_DNA"/>
</dbReference>
<keyword evidence="5" id="KW-0732">Signal</keyword>
<proteinExistence type="inferred from homology"/>
<gene>
    <name evidence="7" type="ORF">CNMCM5623_006042</name>
    <name evidence="8" type="ORF">CNMCM7691_009287</name>
</gene>
<dbReference type="FunFam" id="3.40.630.30:FF:000085">
    <property type="entry name" value="Putative N-acetyltransferase complex ARD1 subunit"/>
    <property type="match status" value="1"/>
</dbReference>
<comment type="similarity">
    <text evidence="3">Belongs to the acetyltransferase family. ARD1 subfamily.</text>
</comment>
<dbReference type="Proteomes" id="UP000641853">
    <property type="component" value="Unassembled WGS sequence"/>
</dbReference>
<dbReference type="PANTHER" id="PTHR23091">
    <property type="entry name" value="N-TERMINAL ACETYLTRANSFERASE"/>
    <property type="match status" value="1"/>
</dbReference>
<dbReference type="GO" id="GO:1990189">
    <property type="term" value="F:protein N-terminal-serine acetyltransferase activity"/>
    <property type="evidence" value="ECO:0007669"/>
    <property type="project" value="TreeGrafter"/>
</dbReference>
<evidence type="ECO:0000259" key="6">
    <source>
        <dbReference type="PROSITE" id="PS51186"/>
    </source>
</evidence>
<dbReference type="InterPro" id="IPR016181">
    <property type="entry name" value="Acyl_CoA_acyltransferase"/>
</dbReference>
<dbReference type="InterPro" id="IPR000182">
    <property type="entry name" value="GNAT_dom"/>
</dbReference>
<accession>A0A8H6QTZ3</accession>
<dbReference type="Pfam" id="PF00583">
    <property type="entry name" value="Acetyltransf_1"/>
    <property type="match status" value="1"/>
</dbReference>
<evidence type="ECO:0000256" key="5">
    <source>
        <dbReference type="SAM" id="SignalP"/>
    </source>
</evidence>
<dbReference type="Gene3D" id="3.20.20.190">
    <property type="entry name" value="Phosphatidylinositol (PI) phosphodiesterase"/>
    <property type="match status" value="1"/>
</dbReference>
<sequence>MQLLTCWLPLLAAAAIPLTLAAADTSATSTTTTTNALLTITGTITGHVSDATLPTGSYLSYTSTLTLPTNSDGKVGSSTAVTNTTTVGNSTIPTTSTDTMTRLVGNATANATMTASASASASPVVNTQPCNGHPEFCARKYSNITMVAAHNSPFVKPGNAAANQALGVVSQLNDGVRMLQFQTHYENGTMYLCHTSCDLLDVGTLTDYLTTVTQWIRQHPYDVVTILIGNYDYVAPANFSKPIEDSGLSDLVYTPPKIPMALDDWPTLSTMILSGKRAVVLMDYQANQTAFPWLMDEFSQMWETPFSPTDPTFPCTVQRPPGLSNEDAHNRLYMANHNLNVDIKVANIDLLIPNTAELNQTNAVSGPGSLGRMAENCTTMWNRPPNFLLVDYYNYGNFNGSVFEVAAQMNNVTYSGKCCGSASAAPSLSTRDLPYTTNLPNAQQIKPKSKMVDIVPLSSYPSYIDLLPSIQTCNITNLPENYFLKYYLYHALTWPQLSFVAVVRPRNGYSKHKGGAAGTSGTGTGTADLSGQYPKVVGYVLAKMEEEPTDGVQHGHITSLSVMRTHRRLGIAERLMRMSQRAMAESHRASYVSLHVRVSNTAALRLYRDTLGFKVESVESKYYADGEDAYAMRLDLTDQWLDWKEIERKDRERAKSDEKDADEGDEVGSLGKKEEKTVRVKVGRSLGVGDLVERNEANPSQQSVSS</sequence>
<dbReference type="PROSITE" id="PS51186">
    <property type="entry name" value="GNAT"/>
    <property type="match status" value="1"/>
</dbReference>
<dbReference type="SUPFAM" id="SSF51695">
    <property type="entry name" value="PLC-like phosphodiesterases"/>
    <property type="match status" value="1"/>
</dbReference>
<feature type="region of interest" description="Disordered" evidence="4">
    <location>
        <begin position="650"/>
        <end position="674"/>
    </location>
</feature>
<evidence type="ECO:0000313" key="9">
    <source>
        <dbReference type="Proteomes" id="UP000641853"/>
    </source>
</evidence>
<organism evidence="8 9">
    <name type="scientific">Aspergillus felis</name>
    <dbReference type="NCBI Taxonomy" id="1287682"/>
    <lineage>
        <taxon>Eukaryota</taxon>
        <taxon>Fungi</taxon>
        <taxon>Dikarya</taxon>
        <taxon>Ascomycota</taxon>
        <taxon>Pezizomycotina</taxon>
        <taxon>Eurotiomycetes</taxon>
        <taxon>Eurotiomycetidae</taxon>
        <taxon>Eurotiales</taxon>
        <taxon>Aspergillaceae</taxon>
        <taxon>Aspergillus</taxon>
        <taxon>Aspergillus subgen. Fumigati</taxon>
    </lineage>
</organism>
<dbReference type="OrthoDB" id="7984201at2759"/>
<feature type="chain" id="PRO_5035102009" description="N-acetyltransferase domain-containing protein" evidence="5">
    <location>
        <begin position="22"/>
        <end position="706"/>
    </location>
</feature>
<evidence type="ECO:0000313" key="7">
    <source>
        <dbReference type="EMBL" id="KAF7173825.1"/>
    </source>
</evidence>
<dbReference type="InterPro" id="IPR045047">
    <property type="entry name" value="Ard1-like"/>
</dbReference>
<reference evidence="8" key="1">
    <citation type="submission" date="2020-06" db="EMBL/GenBank/DDBJ databases">
        <title>Draft genome sequences of strains closely related to Aspergillus parafelis and Aspergillus hiratsukae.</title>
        <authorList>
            <person name="Dos Santos R.A.C."/>
            <person name="Rivero-Menendez O."/>
            <person name="Steenwyk J.L."/>
            <person name="Mead M.E."/>
            <person name="Goldman G.H."/>
            <person name="Alastruey-Izquierdo A."/>
            <person name="Rokas A."/>
        </authorList>
    </citation>
    <scope>NUCLEOTIDE SEQUENCE</scope>
    <source>
        <strain evidence="7">CNM-CM5623</strain>
        <strain evidence="8">CNM-CM7691</strain>
    </source>
</reference>
<evidence type="ECO:0000256" key="2">
    <source>
        <dbReference type="ARBA" id="ARBA00023315"/>
    </source>
</evidence>
<dbReference type="CDD" id="cd08588">
    <property type="entry name" value="PI-PLCc_At5g67130_like"/>
    <property type="match status" value="1"/>
</dbReference>
<dbReference type="Proteomes" id="UP000654922">
    <property type="component" value="Unassembled WGS sequence"/>
</dbReference>
<comment type="caution">
    <text evidence="8">The sequence shown here is derived from an EMBL/GenBank/DDBJ whole genome shotgun (WGS) entry which is preliminary data.</text>
</comment>
<evidence type="ECO:0000256" key="4">
    <source>
        <dbReference type="SAM" id="MobiDB-lite"/>
    </source>
</evidence>
<dbReference type="Gene3D" id="3.40.630.30">
    <property type="match status" value="1"/>
</dbReference>
<protein>
    <recommendedName>
        <fullName evidence="6">N-acetyltransferase domain-containing protein</fullName>
    </recommendedName>
</protein>
<dbReference type="GO" id="GO:0006629">
    <property type="term" value="P:lipid metabolic process"/>
    <property type="evidence" value="ECO:0007669"/>
    <property type="project" value="InterPro"/>
</dbReference>